<dbReference type="EMBL" id="QBLH01001127">
    <property type="protein sequence ID" value="TGZ53009.1"/>
    <property type="molecule type" value="Genomic_DNA"/>
</dbReference>
<name>A0A4S2KXN2_9HYME</name>
<gene>
    <name evidence="2" type="ORF">DBV15_00541</name>
</gene>
<evidence type="ECO:0000256" key="1">
    <source>
        <dbReference type="SAM" id="MobiDB-lite"/>
    </source>
</evidence>
<dbReference type="AlphaFoldDB" id="A0A4S2KXN2"/>
<accession>A0A4S2KXN2</accession>
<comment type="caution">
    <text evidence="2">The sequence shown here is derived from an EMBL/GenBank/DDBJ whole genome shotgun (WGS) entry which is preliminary data.</text>
</comment>
<evidence type="ECO:0000313" key="2">
    <source>
        <dbReference type="EMBL" id="TGZ53009.1"/>
    </source>
</evidence>
<sequence length="197" mass="21918">ISKRAPKFVSHRIRYIPAEGIDLEVIYGLGYQTTVSLRRCSPAGYVLAGTSVQNNFRVCIVYRPYFPRTLLIPLYPGASSHDVAKRHSLAVKGVMFNSSSSTMPLKKRDLSPLFLSPAFVYHTRTPTRTRFPYKLFRGLAFKATAHLAAAPRDGMCAETSPRKKSARLLHGVSLLPREKEPCPTGSGIPVSDEKLRK</sequence>
<protein>
    <submittedName>
        <fullName evidence="2">Uncharacterized protein</fullName>
    </submittedName>
</protein>
<evidence type="ECO:0000313" key="3">
    <source>
        <dbReference type="Proteomes" id="UP000310200"/>
    </source>
</evidence>
<dbReference type="Proteomes" id="UP000310200">
    <property type="component" value="Unassembled WGS sequence"/>
</dbReference>
<proteinExistence type="predicted"/>
<reference evidence="2 3" key="1">
    <citation type="journal article" date="2019" name="Philos. Trans. R. Soc. Lond., B, Biol. Sci.">
        <title>Ant behaviour and brain gene expression of defending hosts depend on the ecological success of the intruding social parasite.</title>
        <authorList>
            <person name="Kaur R."/>
            <person name="Stoldt M."/>
            <person name="Jongepier E."/>
            <person name="Feldmeyer B."/>
            <person name="Menzel F."/>
            <person name="Bornberg-Bauer E."/>
            <person name="Foitzik S."/>
        </authorList>
    </citation>
    <scope>NUCLEOTIDE SEQUENCE [LARGE SCALE GENOMIC DNA]</scope>
    <source>
        <tissue evidence="2">Whole body</tissue>
    </source>
</reference>
<keyword evidence="3" id="KW-1185">Reference proteome</keyword>
<feature type="non-terminal residue" evidence="2">
    <location>
        <position position="1"/>
    </location>
</feature>
<feature type="region of interest" description="Disordered" evidence="1">
    <location>
        <begin position="175"/>
        <end position="197"/>
    </location>
</feature>
<organism evidence="2 3">
    <name type="scientific">Temnothorax longispinosus</name>
    <dbReference type="NCBI Taxonomy" id="300112"/>
    <lineage>
        <taxon>Eukaryota</taxon>
        <taxon>Metazoa</taxon>
        <taxon>Ecdysozoa</taxon>
        <taxon>Arthropoda</taxon>
        <taxon>Hexapoda</taxon>
        <taxon>Insecta</taxon>
        <taxon>Pterygota</taxon>
        <taxon>Neoptera</taxon>
        <taxon>Endopterygota</taxon>
        <taxon>Hymenoptera</taxon>
        <taxon>Apocrita</taxon>
        <taxon>Aculeata</taxon>
        <taxon>Formicoidea</taxon>
        <taxon>Formicidae</taxon>
        <taxon>Myrmicinae</taxon>
        <taxon>Temnothorax</taxon>
    </lineage>
</organism>